<evidence type="ECO:0000256" key="1">
    <source>
        <dbReference type="ARBA" id="ARBA00006257"/>
    </source>
</evidence>
<proteinExistence type="inferred from homology"/>
<evidence type="ECO:0000313" key="14">
    <source>
        <dbReference type="EMBL" id="SHE88710.1"/>
    </source>
</evidence>
<dbReference type="GO" id="GO:0044781">
    <property type="term" value="P:bacterial-type flagellum organization"/>
    <property type="evidence" value="ECO:0007669"/>
    <property type="project" value="UniProtKB-UniRule"/>
</dbReference>
<dbReference type="PRINTS" id="PR01302">
    <property type="entry name" value="TYPE3IMPPROT"/>
</dbReference>
<evidence type="ECO:0000256" key="2">
    <source>
        <dbReference type="ARBA" id="ARBA00021714"/>
    </source>
</evidence>
<keyword evidence="13" id="KW-0732">Signal</keyword>
<keyword evidence="15" id="KW-1185">Reference proteome</keyword>
<evidence type="ECO:0000256" key="6">
    <source>
        <dbReference type="ARBA" id="ARBA00022795"/>
    </source>
</evidence>
<evidence type="ECO:0000256" key="12">
    <source>
        <dbReference type="RuleBase" id="RU362069"/>
    </source>
</evidence>
<evidence type="ECO:0000256" key="13">
    <source>
        <dbReference type="SAM" id="SignalP"/>
    </source>
</evidence>
<keyword evidence="14" id="KW-0282">Flagellum</keyword>
<evidence type="ECO:0000256" key="8">
    <source>
        <dbReference type="ARBA" id="ARBA00022989"/>
    </source>
</evidence>
<dbReference type="NCBIfam" id="TIGR01103">
    <property type="entry name" value="fliP"/>
    <property type="match status" value="1"/>
</dbReference>
<sequence length="261" mass="29208">MKKLYNKKTFLIIIFLLLFFSGSAQEPVPIPEISINIGGNTPGPNTLVPTLEILLLLSILTLAPSLIMMFTSFTRIIIVLSFLRTAMGSRQAPSNQILIGVALILTYLIMSPVFNKIYQDAVIPYTEEQISYTQFFENAWNPIKTFMINEIVTHKNQDNIFMLASSVQKEIKNINDTPPEILIPAFALSELEISFKMGVLIYIPFIIVDMVVASILLSMGMMMIPPIMISMPFKLLLFILVNGWDLLIGGLIRSFQVSGGL</sequence>
<comment type="caution">
    <text evidence="14">The sequence shown here is derived from an EMBL/GenBank/DDBJ whole genome shotgun (WGS) entry which is preliminary data.</text>
</comment>
<keyword evidence="7 12" id="KW-0653">Protein transport</keyword>
<feature type="transmembrane region" description="Helical" evidence="12">
    <location>
        <begin position="53"/>
        <end position="83"/>
    </location>
</feature>
<dbReference type="GO" id="GO:0009425">
    <property type="term" value="C:bacterial-type flagellum basal body"/>
    <property type="evidence" value="ECO:0007669"/>
    <property type="project" value="UniProtKB-SubCell"/>
</dbReference>
<reference evidence="14" key="1">
    <citation type="submission" date="2016-11" db="EMBL/GenBank/DDBJ databases">
        <authorList>
            <person name="Varghese N."/>
            <person name="Submissions S."/>
        </authorList>
    </citation>
    <scope>NUCLEOTIDE SEQUENCE [LARGE SCALE GENOMIC DNA]</scope>
    <source>
        <strain evidence="14">DSM 16785</strain>
    </source>
</reference>
<evidence type="ECO:0000256" key="5">
    <source>
        <dbReference type="ARBA" id="ARBA00022692"/>
    </source>
</evidence>
<gene>
    <name evidence="12" type="primary">fliP</name>
    <name evidence="14" type="ORF">SAMN02745164_01340</name>
</gene>
<keyword evidence="14" id="KW-0969">Cilium</keyword>
<keyword evidence="11 12" id="KW-1006">Bacterial flagellum protein export</keyword>
<keyword evidence="9 12" id="KW-0472">Membrane</keyword>
<keyword evidence="5 12" id="KW-0812">Transmembrane</keyword>
<dbReference type="InterPro" id="IPR005837">
    <property type="entry name" value="FliP"/>
</dbReference>
<accession>A0A1M4X5G3</accession>
<dbReference type="PRINTS" id="PR00951">
    <property type="entry name" value="FLGBIOSNFLIP"/>
</dbReference>
<feature type="transmembrane region" description="Helical" evidence="12">
    <location>
        <begin position="199"/>
        <end position="223"/>
    </location>
</feature>
<dbReference type="Pfam" id="PF00813">
    <property type="entry name" value="FliP"/>
    <property type="match status" value="1"/>
</dbReference>
<dbReference type="Proteomes" id="UP000184334">
    <property type="component" value="Unassembled WGS sequence"/>
</dbReference>
<dbReference type="PANTHER" id="PTHR30587:SF0">
    <property type="entry name" value="FLAGELLAR BIOSYNTHETIC PROTEIN FLIP"/>
    <property type="match status" value="1"/>
</dbReference>
<feature type="signal peptide" evidence="13">
    <location>
        <begin position="1"/>
        <end position="26"/>
    </location>
</feature>
<dbReference type="STRING" id="1122195.SAMN02745164_01340"/>
<dbReference type="GO" id="GO:0005886">
    <property type="term" value="C:plasma membrane"/>
    <property type="evidence" value="ECO:0007669"/>
    <property type="project" value="UniProtKB-SubCell"/>
</dbReference>
<comment type="function">
    <text evidence="12">Plays a role in the flagellum-specific transport system.</text>
</comment>
<dbReference type="OrthoDB" id="9805111at2"/>
<keyword evidence="8 12" id="KW-1133">Transmembrane helix</keyword>
<protein>
    <recommendedName>
        <fullName evidence="2 12">Flagellar biosynthetic protein FliP</fullName>
    </recommendedName>
</protein>
<feature type="transmembrane region" description="Helical" evidence="12">
    <location>
        <begin position="95"/>
        <end position="114"/>
    </location>
</feature>
<keyword evidence="14" id="KW-0966">Cell projection</keyword>
<name>A0A1M4X5G3_MARH1</name>
<keyword evidence="10" id="KW-0975">Bacterial flagellum</keyword>
<evidence type="ECO:0000313" key="15">
    <source>
        <dbReference type="Proteomes" id="UP000184334"/>
    </source>
</evidence>
<organism evidence="14 15">
    <name type="scientific">Marinitoga hydrogenitolerans (strain DSM 16785 / JCM 12826 / AT1271)</name>
    <dbReference type="NCBI Taxonomy" id="1122195"/>
    <lineage>
        <taxon>Bacteria</taxon>
        <taxon>Thermotogati</taxon>
        <taxon>Thermotogota</taxon>
        <taxon>Thermotogae</taxon>
        <taxon>Petrotogales</taxon>
        <taxon>Petrotogaceae</taxon>
        <taxon>Marinitoga</taxon>
    </lineage>
</organism>
<feature type="chain" id="PRO_5012974072" description="Flagellar biosynthetic protein FliP" evidence="13">
    <location>
        <begin position="27"/>
        <end position="261"/>
    </location>
</feature>
<evidence type="ECO:0000256" key="10">
    <source>
        <dbReference type="ARBA" id="ARBA00023143"/>
    </source>
</evidence>
<feature type="transmembrane region" description="Helical" evidence="12">
    <location>
        <begin position="235"/>
        <end position="255"/>
    </location>
</feature>
<comment type="subcellular location">
    <subcellularLocation>
        <location evidence="12">Cell membrane</location>
        <topology evidence="12">Multi-pass membrane protein</topology>
    </subcellularLocation>
    <subcellularLocation>
        <location evidence="12">Bacterial flagellum basal body</location>
    </subcellularLocation>
</comment>
<dbReference type="GO" id="GO:0009306">
    <property type="term" value="P:protein secretion"/>
    <property type="evidence" value="ECO:0007669"/>
    <property type="project" value="UniProtKB-UniRule"/>
</dbReference>
<dbReference type="PROSITE" id="PS01061">
    <property type="entry name" value="FLIP_2"/>
    <property type="match status" value="1"/>
</dbReference>
<keyword evidence="4 12" id="KW-1003">Cell membrane</keyword>
<dbReference type="NCBIfam" id="NF009438">
    <property type="entry name" value="PRK12797.1"/>
    <property type="match status" value="1"/>
</dbReference>
<dbReference type="InterPro" id="IPR005838">
    <property type="entry name" value="T3SS_IM_P"/>
</dbReference>
<evidence type="ECO:0000256" key="4">
    <source>
        <dbReference type="ARBA" id="ARBA00022475"/>
    </source>
</evidence>
<dbReference type="EMBL" id="FQUI01000020">
    <property type="protein sequence ID" value="SHE88710.1"/>
    <property type="molecule type" value="Genomic_DNA"/>
</dbReference>
<evidence type="ECO:0000256" key="7">
    <source>
        <dbReference type="ARBA" id="ARBA00022927"/>
    </source>
</evidence>
<dbReference type="PANTHER" id="PTHR30587">
    <property type="entry name" value="FLAGELLAR BIOSYNTHETIC PROTEIN FLIP"/>
    <property type="match status" value="1"/>
</dbReference>
<evidence type="ECO:0000256" key="9">
    <source>
        <dbReference type="ARBA" id="ARBA00023136"/>
    </source>
</evidence>
<keyword evidence="6 12" id="KW-1005">Bacterial flagellum biogenesis</keyword>
<keyword evidence="3 12" id="KW-0813">Transport</keyword>
<comment type="similarity">
    <text evidence="1 12">Belongs to the FliP/MopC/SpaP family.</text>
</comment>
<evidence type="ECO:0000256" key="11">
    <source>
        <dbReference type="ARBA" id="ARBA00023225"/>
    </source>
</evidence>
<dbReference type="RefSeq" id="WP_072864756.1">
    <property type="nucleotide sequence ID" value="NZ_FQUI01000020.1"/>
</dbReference>
<evidence type="ECO:0000256" key="3">
    <source>
        <dbReference type="ARBA" id="ARBA00022448"/>
    </source>
</evidence>
<dbReference type="AlphaFoldDB" id="A0A1M4X5G3"/>